<keyword evidence="2" id="KW-0813">Transport</keyword>
<gene>
    <name evidence="6" type="ORF">HER12_02560</name>
</gene>
<keyword evidence="4 6" id="KW-0067">ATP-binding</keyword>
<dbReference type="RefSeq" id="WP_168105111.1">
    <property type="nucleotide sequence ID" value="NZ_CP051215.1"/>
</dbReference>
<dbReference type="PROSITE" id="PS50893">
    <property type="entry name" value="ABC_TRANSPORTER_2"/>
    <property type="match status" value="1"/>
</dbReference>
<dbReference type="SMART" id="SM00382">
    <property type="entry name" value="AAA"/>
    <property type="match status" value="1"/>
</dbReference>
<evidence type="ECO:0000256" key="3">
    <source>
        <dbReference type="ARBA" id="ARBA00022741"/>
    </source>
</evidence>
<keyword evidence="7" id="KW-1185">Reference proteome</keyword>
<dbReference type="Gene3D" id="3.40.50.300">
    <property type="entry name" value="P-loop containing nucleotide triphosphate hydrolases"/>
    <property type="match status" value="1"/>
</dbReference>
<name>A0A846U1E8_9MOLU</name>
<accession>A0A846U1E8</accession>
<dbReference type="PANTHER" id="PTHR42711">
    <property type="entry name" value="ABC TRANSPORTER ATP-BINDING PROTEIN"/>
    <property type="match status" value="1"/>
</dbReference>
<dbReference type="Proteomes" id="UP000584587">
    <property type="component" value="Unassembled WGS sequence"/>
</dbReference>
<evidence type="ECO:0000313" key="7">
    <source>
        <dbReference type="Proteomes" id="UP000584587"/>
    </source>
</evidence>
<proteinExistence type="inferred from homology"/>
<organism evidence="6 7">
    <name type="scientific">Spiroplasma platyhelix PALS-1</name>
    <dbReference type="NCBI Taxonomy" id="1276218"/>
    <lineage>
        <taxon>Bacteria</taxon>
        <taxon>Bacillati</taxon>
        <taxon>Mycoplasmatota</taxon>
        <taxon>Mollicutes</taxon>
        <taxon>Entomoplasmatales</taxon>
        <taxon>Spiroplasmataceae</taxon>
        <taxon>Spiroplasma</taxon>
    </lineage>
</organism>
<comment type="similarity">
    <text evidence="1">Belongs to the ABC transporter superfamily.</text>
</comment>
<dbReference type="AlphaFoldDB" id="A0A846U1E8"/>
<protein>
    <submittedName>
        <fullName evidence="6">ABC transporter ATP-binding protein</fullName>
    </submittedName>
</protein>
<evidence type="ECO:0000256" key="1">
    <source>
        <dbReference type="ARBA" id="ARBA00005417"/>
    </source>
</evidence>
<dbReference type="InterPro" id="IPR003439">
    <property type="entry name" value="ABC_transporter-like_ATP-bd"/>
</dbReference>
<evidence type="ECO:0000256" key="2">
    <source>
        <dbReference type="ARBA" id="ARBA00022448"/>
    </source>
</evidence>
<evidence type="ECO:0000259" key="5">
    <source>
        <dbReference type="PROSITE" id="PS50893"/>
    </source>
</evidence>
<dbReference type="SUPFAM" id="SSF52540">
    <property type="entry name" value="P-loop containing nucleoside triphosphate hydrolases"/>
    <property type="match status" value="1"/>
</dbReference>
<evidence type="ECO:0000256" key="4">
    <source>
        <dbReference type="ARBA" id="ARBA00022840"/>
    </source>
</evidence>
<dbReference type="GO" id="GO:0005524">
    <property type="term" value="F:ATP binding"/>
    <property type="evidence" value="ECO:0007669"/>
    <property type="project" value="UniProtKB-KW"/>
</dbReference>
<evidence type="ECO:0000313" key="6">
    <source>
        <dbReference type="EMBL" id="NKE38636.1"/>
    </source>
</evidence>
<dbReference type="InterPro" id="IPR027417">
    <property type="entry name" value="P-loop_NTPase"/>
</dbReference>
<dbReference type="InterPro" id="IPR050763">
    <property type="entry name" value="ABC_transporter_ATP-binding"/>
</dbReference>
<dbReference type="PANTHER" id="PTHR42711:SF5">
    <property type="entry name" value="ABC TRANSPORTER ATP-BINDING PROTEIN NATA"/>
    <property type="match status" value="1"/>
</dbReference>
<reference evidence="6 7" key="1">
    <citation type="submission" date="2020-04" db="EMBL/GenBank/DDBJ databases">
        <title>Complete genome sequence of Spiroplasma platyhelix ATCC 51748, an insect isolate.</title>
        <authorList>
            <person name="Green E.A."/>
            <person name="Klassen J.L."/>
        </authorList>
    </citation>
    <scope>NUCLEOTIDE SEQUENCE [LARGE SCALE GENOMIC DNA]</scope>
    <source>
        <strain evidence="6 7">PALS-1</strain>
    </source>
</reference>
<dbReference type="CDD" id="cd03230">
    <property type="entry name" value="ABC_DR_subfamily_A"/>
    <property type="match status" value="1"/>
</dbReference>
<comment type="caution">
    <text evidence="6">The sequence shown here is derived from an EMBL/GenBank/DDBJ whole genome shotgun (WGS) entry which is preliminary data.</text>
</comment>
<dbReference type="Pfam" id="PF00005">
    <property type="entry name" value="ABC_tran"/>
    <property type="match status" value="1"/>
</dbReference>
<feature type="domain" description="ABC transporter" evidence="5">
    <location>
        <begin position="6"/>
        <end position="228"/>
    </location>
</feature>
<sequence>MKKKIIEITNLEKTFASKVILKDVNWSVEEGERVAILGANGAGKTTFVEMISQVSKPTKGKIKINLDGNIKSQIGIQFQQGDWIPGLNAQDLLEFYHHLFPEFSEKREKELAEIFEINEFRKTSLTKLSGGQKQRFNAMLSVLNKPKIVILDELTVGLDMELQFKILNFFKKSTKEEKQTLLIVSHNAQEVEMLCTRMIIIGNQGIFFDDSIKNVQKNYGGVRNLMDNYFRKELKNGKK</sequence>
<dbReference type="EMBL" id="JAAVVK010000002">
    <property type="protein sequence ID" value="NKE38636.1"/>
    <property type="molecule type" value="Genomic_DNA"/>
</dbReference>
<dbReference type="GO" id="GO:0016887">
    <property type="term" value="F:ATP hydrolysis activity"/>
    <property type="evidence" value="ECO:0007669"/>
    <property type="project" value="InterPro"/>
</dbReference>
<keyword evidence="3" id="KW-0547">Nucleotide-binding</keyword>
<dbReference type="InterPro" id="IPR003593">
    <property type="entry name" value="AAA+_ATPase"/>
</dbReference>